<sequence length="161" mass="16833">MIRRATAADAALLPAIEQAAGASFAAVPGLEWIADDRVLDAEEHAAAIAAGTAWVADDGGLVGFLTATVASDALHIDEIAVLPDRQGAGIGRQLIATAVEEARARGLSAVTLTTFRDVAWNAPFYARLGFVEASDARLVALLAEEAERRLPGRCAMLLTLR</sequence>
<organism evidence="4 5">
    <name type="scientific">Glacieibacterium frigidum</name>
    <dbReference type="NCBI Taxonomy" id="2593303"/>
    <lineage>
        <taxon>Bacteria</taxon>
        <taxon>Pseudomonadati</taxon>
        <taxon>Pseudomonadota</taxon>
        <taxon>Alphaproteobacteria</taxon>
        <taxon>Sphingomonadales</taxon>
        <taxon>Sphingosinicellaceae</taxon>
        <taxon>Glacieibacterium</taxon>
    </lineage>
</organism>
<dbReference type="SUPFAM" id="SSF55729">
    <property type="entry name" value="Acyl-CoA N-acyltransferases (Nat)"/>
    <property type="match status" value="1"/>
</dbReference>
<dbReference type="InterPro" id="IPR000182">
    <property type="entry name" value="GNAT_dom"/>
</dbReference>
<dbReference type="CDD" id="cd04301">
    <property type="entry name" value="NAT_SF"/>
    <property type="match status" value="1"/>
</dbReference>
<dbReference type="Pfam" id="PF00583">
    <property type="entry name" value="Acetyltransf_1"/>
    <property type="match status" value="1"/>
</dbReference>
<evidence type="ECO:0000256" key="1">
    <source>
        <dbReference type="ARBA" id="ARBA00022679"/>
    </source>
</evidence>
<gene>
    <name evidence="4" type="ORF">FMM06_08250</name>
</gene>
<evidence type="ECO:0000256" key="2">
    <source>
        <dbReference type="ARBA" id="ARBA00023315"/>
    </source>
</evidence>
<evidence type="ECO:0000313" key="4">
    <source>
        <dbReference type="EMBL" id="TRW18462.1"/>
    </source>
</evidence>
<reference evidence="4 5" key="1">
    <citation type="submission" date="2019-07" db="EMBL/GenBank/DDBJ databases">
        <title>Novel species isolated from glacier.</title>
        <authorList>
            <person name="Liu Q."/>
            <person name="Xin Y.-H."/>
        </authorList>
    </citation>
    <scope>NUCLEOTIDE SEQUENCE [LARGE SCALE GENOMIC DNA]</scope>
    <source>
        <strain evidence="4 5">LB1R16</strain>
    </source>
</reference>
<comment type="caution">
    <text evidence="4">The sequence shown here is derived from an EMBL/GenBank/DDBJ whole genome shotgun (WGS) entry which is preliminary data.</text>
</comment>
<name>A0A552UJQ4_9SPHN</name>
<keyword evidence="5" id="KW-1185">Reference proteome</keyword>
<dbReference type="GO" id="GO:0016747">
    <property type="term" value="F:acyltransferase activity, transferring groups other than amino-acyl groups"/>
    <property type="evidence" value="ECO:0007669"/>
    <property type="project" value="InterPro"/>
</dbReference>
<dbReference type="AlphaFoldDB" id="A0A552UJQ4"/>
<dbReference type="PANTHER" id="PTHR43800">
    <property type="entry name" value="PEPTIDYL-LYSINE N-ACETYLTRANSFERASE YJAB"/>
    <property type="match status" value="1"/>
</dbReference>
<feature type="domain" description="N-acetyltransferase" evidence="3">
    <location>
        <begin position="1"/>
        <end position="151"/>
    </location>
</feature>
<evidence type="ECO:0000313" key="5">
    <source>
        <dbReference type="Proteomes" id="UP000317894"/>
    </source>
</evidence>
<dbReference type="PROSITE" id="PS51186">
    <property type="entry name" value="GNAT"/>
    <property type="match status" value="1"/>
</dbReference>
<keyword evidence="1 4" id="KW-0808">Transferase</keyword>
<dbReference type="InterPro" id="IPR016181">
    <property type="entry name" value="Acyl_CoA_acyltransferase"/>
</dbReference>
<dbReference type="Gene3D" id="3.40.630.30">
    <property type="match status" value="1"/>
</dbReference>
<dbReference type="Proteomes" id="UP000317894">
    <property type="component" value="Unassembled WGS sequence"/>
</dbReference>
<keyword evidence="2" id="KW-0012">Acyltransferase</keyword>
<dbReference type="OrthoDB" id="5197788at2"/>
<dbReference type="PANTHER" id="PTHR43800:SF1">
    <property type="entry name" value="PEPTIDYL-LYSINE N-ACETYLTRANSFERASE YJAB"/>
    <property type="match status" value="1"/>
</dbReference>
<protein>
    <submittedName>
        <fullName evidence="4">GNAT family N-acetyltransferase</fullName>
    </submittedName>
</protein>
<evidence type="ECO:0000259" key="3">
    <source>
        <dbReference type="PROSITE" id="PS51186"/>
    </source>
</evidence>
<accession>A0A552UJQ4</accession>
<proteinExistence type="predicted"/>
<dbReference type="EMBL" id="VJWA01000001">
    <property type="protein sequence ID" value="TRW18462.1"/>
    <property type="molecule type" value="Genomic_DNA"/>
</dbReference>